<dbReference type="STRING" id="28181.BEN30_02975"/>
<keyword evidence="2" id="KW-1185">Reference proteome</keyword>
<dbReference type="Pfam" id="PF13852">
    <property type="entry name" value="DUF4197"/>
    <property type="match status" value="1"/>
</dbReference>
<comment type="caution">
    <text evidence="1">The sequence shown here is derived from an EMBL/GenBank/DDBJ whole genome shotgun (WGS) entry which is preliminary data.</text>
</comment>
<name>A0A1E5QBI8_9PROT</name>
<organism evidence="1 2">
    <name type="scientific">Magnetovibrio blakemorei</name>
    <dbReference type="NCBI Taxonomy" id="28181"/>
    <lineage>
        <taxon>Bacteria</taxon>
        <taxon>Pseudomonadati</taxon>
        <taxon>Pseudomonadota</taxon>
        <taxon>Alphaproteobacteria</taxon>
        <taxon>Rhodospirillales</taxon>
        <taxon>Magnetovibrionaceae</taxon>
        <taxon>Magnetovibrio</taxon>
    </lineage>
</organism>
<sequence length="268" mass="27877">MEFAVMMKRLVGPTLAAITFTGLAVLAGPTVALDWGGALKGALDTVTQDKASGTGTSARAGTGAALGLSTQELTAGLKEALRVGADTVAKQLGAIDGFNSDPTVHIPLPKELQAVRSTLSRIGLASLADEVEIKLNRGAEAAMPQAKKLVVDAIAAMSLEDAKAIFNGPKDAATQYFRRVSGPGLEKTVAPVINQTLQDVGAIAAYDQLVGQYSTLPFVLDLKADLTAHATRLALDGLFLYLAQEEAAIRENPAKRSSEILAKVFGAH</sequence>
<evidence type="ECO:0000313" key="2">
    <source>
        <dbReference type="Proteomes" id="UP000095347"/>
    </source>
</evidence>
<evidence type="ECO:0008006" key="3">
    <source>
        <dbReference type="Google" id="ProtNLM"/>
    </source>
</evidence>
<accession>A0A1E5QBI8</accession>
<evidence type="ECO:0000313" key="1">
    <source>
        <dbReference type="EMBL" id="OEJ69390.1"/>
    </source>
</evidence>
<dbReference type="AlphaFoldDB" id="A0A1E5QBI8"/>
<gene>
    <name evidence="1" type="ORF">BEN30_02975</name>
</gene>
<dbReference type="Proteomes" id="UP000095347">
    <property type="component" value="Unassembled WGS sequence"/>
</dbReference>
<protein>
    <recommendedName>
        <fullName evidence="3">DUF4197 domain-containing protein</fullName>
    </recommendedName>
</protein>
<proteinExistence type="predicted"/>
<dbReference type="EMBL" id="MCGG01000007">
    <property type="protein sequence ID" value="OEJ69390.1"/>
    <property type="molecule type" value="Genomic_DNA"/>
</dbReference>
<dbReference type="InterPro" id="IPR025245">
    <property type="entry name" value="DUF4197"/>
</dbReference>
<reference evidence="2" key="1">
    <citation type="submission" date="2016-07" db="EMBL/GenBank/DDBJ databases">
        <authorList>
            <person name="Florea S."/>
            <person name="Webb J.S."/>
            <person name="Jaromczyk J."/>
            <person name="Schardl C.L."/>
        </authorList>
    </citation>
    <scope>NUCLEOTIDE SEQUENCE [LARGE SCALE GENOMIC DNA]</scope>
    <source>
        <strain evidence="2">MV-1</strain>
    </source>
</reference>